<sequence length="359" mass="39692">MSDIGDAIGTAVEGGLFAKAIDGRGKNGTPLEKGHFAEGTCLNCGTALVGPHCHECGQQAHLHRTLGAFLHDLLHGALHFEGRTWKTLPKLVFKPGELTRRYIDGERARFVSPMALFLFVIFLMFAVFQLAGISTPTDLRADSPVEVKNSIDRVKVEAGKALRTSKAELAAMSADDPGRAELEAEIAEAEEAYQAIETTQSFALGNSIGKSMKEGTGIAWLDKGIEKWRSNPTLMLYKLQTNFYKFSWLLIPLSIPFVWLLFAWRRKFKAYDHAIFVTYSLSFMTLLILTITLAGLAGVPEGFIVLASILVPPIHIYKHLRGAYGLSRFSAFWRLGVLTLFIMIVLTIFLQLLLLLGAF</sequence>
<keyword evidence="3" id="KW-1185">Reference proteome</keyword>
<feature type="transmembrane region" description="Helical" evidence="1">
    <location>
        <begin position="110"/>
        <end position="131"/>
    </location>
</feature>
<feature type="transmembrane region" description="Helical" evidence="1">
    <location>
        <begin position="246"/>
        <end position="264"/>
    </location>
</feature>
<gene>
    <name evidence="2" type="ORF">K3136_06560</name>
</gene>
<dbReference type="RefSeq" id="WP_221432058.1">
    <property type="nucleotide sequence ID" value="NZ_CP081294.1"/>
</dbReference>
<accession>A0ABX9A4X3</accession>
<feature type="transmembrane region" description="Helical" evidence="1">
    <location>
        <begin position="276"/>
        <end position="297"/>
    </location>
</feature>
<dbReference type="EMBL" id="CP081294">
    <property type="protein sequence ID" value="QZD96338.1"/>
    <property type="molecule type" value="Genomic_DNA"/>
</dbReference>
<evidence type="ECO:0000313" key="2">
    <source>
        <dbReference type="EMBL" id="QZD96338.1"/>
    </source>
</evidence>
<organism evidence="2 3">
    <name type="scientific">Qipengyuania gelatinilytica</name>
    <dbReference type="NCBI Taxonomy" id="2867231"/>
    <lineage>
        <taxon>Bacteria</taxon>
        <taxon>Pseudomonadati</taxon>
        <taxon>Pseudomonadota</taxon>
        <taxon>Alphaproteobacteria</taxon>
        <taxon>Sphingomonadales</taxon>
        <taxon>Erythrobacteraceae</taxon>
        <taxon>Qipengyuania</taxon>
    </lineage>
</organism>
<proteinExistence type="predicted"/>
<dbReference type="Proteomes" id="UP000824321">
    <property type="component" value="Chromosome"/>
</dbReference>
<dbReference type="Pfam" id="PF12412">
    <property type="entry name" value="DUF3667"/>
    <property type="match status" value="1"/>
</dbReference>
<name>A0ABX9A4X3_9SPHN</name>
<protein>
    <submittedName>
        <fullName evidence="2">DUF3667 domain-containing protein</fullName>
    </submittedName>
</protein>
<evidence type="ECO:0000313" key="3">
    <source>
        <dbReference type="Proteomes" id="UP000824321"/>
    </source>
</evidence>
<evidence type="ECO:0000256" key="1">
    <source>
        <dbReference type="SAM" id="Phobius"/>
    </source>
</evidence>
<keyword evidence="1" id="KW-0812">Transmembrane</keyword>
<dbReference type="InterPro" id="IPR022134">
    <property type="entry name" value="DUF3667"/>
</dbReference>
<keyword evidence="1" id="KW-1133">Transmembrane helix</keyword>
<keyword evidence="1" id="KW-0472">Membrane</keyword>
<reference evidence="2 3" key="1">
    <citation type="submission" date="2021-08" db="EMBL/GenBank/DDBJ databases">
        <title>Comparative Genomics Analysis of the Genus Qipengyuania Reveals Extensive Genetic Diversity and Metabolic Versatility, Including the Description of Fifteen Novel Species.</title>
        <authorList>
            <person name="Liu Y."/>
        </authorList>
    </citation>
    <scope>NUCLEOTIDE SEQUENCE [LARGE SCALE GENOMIC DNA]</scope>
    <source>
        <strain evidence="2 3">1NDH1</strain>
    </source>
</reference>
<feature type="transmembrane region" description="Helical" evidence="1">
    <location>
        <begin position="332"/>
        <end position="356"/>
    </location>
</feature>